<keyword evidence="2" id="KW-1185">Reference proteome</keyword>
<proteinExistence type="predicted"/>
<evidence type="ECO:0000313" key="2">
    <source>
        <dbReference type="Proteomes" id="UP001596548"/>
    </source>
</evidence>
<dbReference type="EMBL" id="JBHTBJ010000013">
    <property type="protein sequence ID" value="MFC7276216.1"/>
    <property type="molecule type" value="Genomic_DNA"/>
</dbReference>
<dbReference type="Proteomes" id="UP001596548">
    <property type="component" value="Unassembled WGS sequence"/>
</dbReference>
<dbReference type="RefSeq" id="WP_378970235.1">
    <property type="nucleotide sequence ID" value="NZ_JBHTBJ010000013.1"/>
</dbReference>
<comment type="caution">
    <text evidence="1">The sequence shown here is derived from an EMBL/GenBank/DDBJ whole genome shotgun (WGS) entry which is preliminary data.</text>
</comment>
<sequence length="136" mass="15131">MTDLAIPGLAYAEANWGRWIARCPAGLCTSAVQIRRWQQRFECAGPGSCGWTTQIVWPADPEGIEVLLAMRPDVHTRSWRPGETLQDLLHENAVHDVLPPGWLTESGCILETRGERVTAGQVLTALPEYRRREIGA</sequence>
<accession>A0ABW2HTQ3</accession>
<reference evidence="2" key="1">
    <citation type="journal article" date="2019" name="Int. J. Syst. Evol. Microbiol.">
        <title>The Global Catalogue of Microorganisms (GCM) 10K type strain sequencing project: providing services to taxonomists for standard genome sequencing and annotation.</title>
        <authorList>
            <consortium name="The Broad Institute Genomics Platform"/>
            <consortium name="The Broad Institute Genome Sequencing Center for Infectious Disease"/>
            <person name="Wu L."/>
            <person name="Ma J."/>
        </authorList>
    </citation>
    <scope>NUCLEOTIDE SEQUENCE [LARGE SCALE GENOMIC DNA]</scope>
    <source>
        <strain evidence="2">XZYJT-10</strain>
    </source>
</reference>
<name>A0ABW2HTQ3_9ACTN</name>
<gene>
    <name evidence="1" type="ORF">ACFQS1_19665</name>
</gene>
<protein>
    <submittedName>
        <fullName evidence="1">Uncharacterized protein</fullName>
    </submittedName>
</protein>
<organism evidence="1 2">
    <name type="scientific">Paractinoplanes rhizophilus</name>
    <dbReference type="NCBI Taxonomy" id="1416877"/>
    <lineage>
        <taxon>Bacteria</taxon>
        <taxon>Bacillati</taxon>
        <taxon>Actinomycetota</taxon>
        <taxon>Actinomycetes</taxon>
        <taxon>Micromonosporales</taxon>
        <taxon>Micromonosporaceae</taxon>
        <taxon>Paractinoplanes</taxon>
    </lineage>
</organism>
<evidence type="ECO:0000313" key="1">
    <source>
        <dbReference type="EMBL" id="MFC7276216.1"/>
    </source>
</evidence>